<dbReference type="EMBL" id="FLYE01000001">
    <property type="protein sequence ID" value="SCA55253.1"/>
    <property type="molecule type" value="Genomic_DNA"/>
</dbReference>
<evidence type="ECO:0000313" key="5">
    <source>
        <dbReference type="Proteomes" id="UP000231658"/>
    </source>
</evidence>
<name>A0A1C3RD80_9PROT</name>
<sequence>MSEEKSRTYTITELSKEFDVTTRTIRFYEDKGLISPQREGQRRIYSPRDRVRLRLIMRGKRIGFALSEIQELIDLYDTDRSAVTQLEVLIDRIQQRRDALVRQQQDINAMLNELEVLEDQCASLLKDKKA</sequence>
<evidence type="ECO:0000313" key="4">
    <source>
        <dbReference type="EMBL" id="SCA55253.1"/>
    </source>
</evidence>
<protein>
    <submittedName>
        <fullName evidence="4">MerR family transcriptional regulator</fullName>
    </submittedName>
</protein>
<evidence type="ECO:0000259" key="3">
    <source>
        <dbReference type="PROSITE" id="PS50937"/>
    </source>
</evidence>
<keyword evidence="2" id="KW-0175">Coiled coil</keyword>
<gene>
    <name evidence="4" type="ORF">MTBPR1_10500</name>
</gene>
<dbReference type="SMART" id="SM00422">
    <property type="entry name" value="HTH_MERR"/>
    <property type="match status" value="1"/>
</dbReference>
<dbReference type="InterPro" id="IPR047057">
    <property type="entry name" value="MerR_fam"/>
</dbReference>
<feature type="coiled-coil region" evidence="2">
    <location>
        <begin position="83"/>
        <end position="127"/>
    </location>
</feature>
<feature type="domain" description="HTH merR-type" evidence="3">
    <location>
        <begin position="8"/>
        <end position="75"/>
    </location>
</feature>
<dbReference type="Pfam" id="PF13411">
    <property type="entry name" value="MerR_1"/>
    <property type="match status" value="1"/>
</dbReference>
<evidence type="ECO:0000256" key="1">
    <source>
        <dbReference type="ARBA" id="ARBA00023125"/>
    </source>
</evidence>
<dbReference type="Gene3D" id="1.10.1660.10">
    <property type="match status" value="1"/>
</dbReference>
<dbReference type="STRING" id="1867952.MTBPR1_10500"/>
<organism evidence="4 5">
    <name type="scientific">Candidatus Terasakiella magnetica</name>
    <dbReference type="NCBI Taxonomy" id="1867952"/>
    <lineage>
        <taxon>Bacteria</taxon>
        <taxon>Pseudomonadati</taxon>
        <taxon>Pseudomonadota</taxon>
        <taxon>Alphaproteobacteria</taxon>
        <taxon>Rhodospirillales</taxon>
        <taxon>Terasakiellaceae</taxon>
        <taxon>Terasakiella</taxon>
    </lineage>
</organism>
<dbReference type="GO" id="GO:0003700">
    <property type="term" value="F:DNA-binding transcription factor activity"/>
    <property type="evidence" value="ECO:0007669"/>
    <property type="project" value="InterPro"/>
</dbReference>
<dbReference type="RefSeq" id="WP_069185944.1">
    <property type="nucleotide sequence ID" value="NZ_FLYE01000001.1"/>
</dbReference>
<dbReference type="PROSITE" id="PS50937">
    <property type="entry name" value="HTH_MERR_2"/>
    <property type="match status" value="1"/>
</dbReference>
<accession>A0A1C3RD80</accession>
<dbReference type="Proteomes" id="UP000231658">
    <property type="component" value="Unassembled WGS sequence"/>
</dbReference>
<dbReference type="InterPro" id="IPR009061">
    <property type="entry name" value="DNA-bd_dom_put_sf"/>
</dbReference>
<keyword evidence="1" id="KW-0238">DNA-binding</keyword>
<dbReference type="GO" id="GO:0003677">
    <property type="term" value="F:DNA binding"/>
    <property type="evidence" value="ECO:0007669"/>
    <property type="project" value="UniProtKB-KW"/>
</dbReference>
<reference evidence="4 5" key="1">
    <citation type="submission" date="2016-07" db="EMBL/GenBank/DDBJ databases">
        <authorList>
            <person name="Lefevre C.T."/>
        </authorList>
    </citation>
    <scope>NUCLEOTIDE SEQUENCE [LARGE SCALE GENOMIC DNA]</scope>
    <source>
        <strain evidence="4">PR1</strain>
    </source>
</reference>
<dbReference type="AlphaFoldDB" id="A0A1C3RD80"/>
<dbReference type="PANTHER" id="PTHR30204:SF58">
    <property type="entry name" value="HTH-TYPE TRANSCRIPTIONAL REGULATOR YFMP"/>
    <property type="match status" value="1"/>
</dbReference>
<keyword evidence="5" id="KW-1185">Reference proteome</keyword>
<dbReference type="InterPro" id="IPR000551">
    <property type="entry name" value="MerR-type_HTH_dom"/>
</dbReference>
<dbReference type="CDD" id="cd04776">
    <property type="entry name" value="HTH_GnyR"/>
    <property type="match status" value="1"/>
</dbReference>
<dbReference type="PANTHER" id="PTHR30204">
    <property type="entry name" value="REDOX-CYCLING DRUG-SENSING TRANSCRIPTIONAL ACTIVATOR SOXR"/>
    <property type="match status" value="1"/>
</dbReference>
<evidence type="ECO:0000256" key="2">
    <source>
        <dbReference type="SAM" id="Coils"/>
    </source>
</evidence>
<dbReference type="OrthoDB" id="9803659at2"/>
<dbReference type="SUPFAM" id="SSF46955">
    <property type="entry name" value="Putative DNA-binding domain"/>
    <property type="match status" value="1"/>
</dbReference>
<proteinExistence type="predicted"/>